<accession>A0ABX6TAU8</accession>
<name>A0ABX6TAU8_9SPHN</name>
<proteinExistence type="predicted"/>
<evidence type="ECO:0000256" key="1">
    <source>
        <dbReference type="SAM" id="Phobius"/>
    </source>
</evidence>
<protein>
    <submittedName>
        <fullName evidence="2">Cbb3-type cytochrome c oxidase subunit 3</fullName>
    </submittedName>
</protein>
<dbReference type="InterPro" id="IPR008621">
    <property type="entry name" value="Cbb3-typ_cyt_oxidase_comp"/>
</dbReference>
<keyword evidence="1" id="KW-0812">Transmembrane</keyword>
<feature type="transmembrane region" description="Helical" evidence="1">
    <location>
        <begin position="12"/>
        <end position="30"/>
    </location>
</feature>
<dbReference type="RefSeq" id="WP_187708801.1">
    <property type="nucleotide sequence ID" value="NZ_CP060782.1"/>
</dbReference>
<organism evidence="2 3">
    <name type="scientific">Sphingomonas sediminicola</name>
    <dbReference type="NCBI Taxonomy" id="386874"/>
    <lineage>
        <taxon>Bacteria</taxon>
        <taxon>Pseudomonadati</taxon>
        <taxon>Pseudomonadota</taxon>
        <taxon>Alphaproteobacteria</taxon>
        <taxon>Sphingomonadales</taxon>
        <taxon>Sphingomonadaceae</taxon>
        <taxon>Sphingomonas</taxon>
    </lineage>
</organism>
<dbReference type="Pfam" id="PF05545">
    <property type="entry name" value="FixQ"/>
    <property type="match status" value="1"/>
</dbReference>
<keyword evidence="3" id="KW-1185">Reference proteome</keyword>
<reference evidence="2 3" key="1">
    <citation type="submission" date="2020-08" db="EMBL/GenBank/DDBJ databases">
        <title>Genome sequence of Sphingomonas sediminicola KACC 15039T.</title>
        <authorList>
            <person name="Hyun D.-W."/>
            <person name="Bae J.-W."/>
        </authorList>
    </citation>
    <scope>NUCLEOTIDE SEQUENCE [LARGE SCALE GENOMIC DNA]</scope>
    <source>
        <strain evidence="2 3">KACC 15039</strain>
    </source>
</reference>
<dbReference type="Proteomes" id="UP000516105">
    <property type="component" value="Chromosome"/>
</dbReference>
<dbReference type="CDD" id="cd01324">
    <property type="entry name" value="cbb3_Oxidase_CcoQ"/>
    <property type="match status" value="1"/>
</dbReference>
<evidence type="ECO:0000313" key="3">
    <source>
        <dbReference type="Proteomes" id="UP000516105"/>
    </source>
</evidence>
<evidence type="ECO:0000313" key="2">
    <source>
        <dbReference type="EMBL" id="QNP45848.1"/>
    </source>
</evidence>
<dbReference type="EMBL" id="CP060782">
    <property type="protein sequence ID" value="QNP45848.1"/>
    <property type="molecule type" value="Genomic_DNA"/>
</dbReference>
<gene>
    <name evidence="2" type="ORF">H9L14_00540</name>
</gene>
<keyword evidence="1" id="KW-1133">Transmembrane helix</keyword>
<keyword evidence="1" id="KW-0472">Membrane</keyword>
<sequence>MSYEALRHFADSHALAAMAVLYLALVGWAFRPGARSANRHAATMIFDEENSDG</sequence>